<dbReference type="EMBL" id="CM000881">
    <property type="protein sequence ID" value="KQK04548.1"/>
    <property type="molecule type" value="Genomic_DNA"/>
</dbReference>
<keyword evidence="4" id="KW-1185">Reference proteome</keyword>
<organism evidence="2">
    <name type="scientific">Brachypodium distachyon</name>
    <name type="common">Purple false brome</name>
    <name type="synonym">Trachynia distachya</name>
    <dbReference type="NCBI Taxonomy" id="15368"/>
    <lineage>
        <taxon>Eukaryota</taxon>
        <taxon>Viridiplantae</taxon>
        <taxon>Streptophyta</taxon>
        <taxon>Embryophyta</taxon>
        <taxon>Tracheophyta</taxon>
        <taxon>Spermatophyta</taxon>
        <taxon>Magnoliopsida</taxon>
        <taxon>Liliopsida</taxon>
        <taxon>Poales</taxon>
        <taxon>Poaceae</taxon>
        <taxon>BOP clade</taxon>
        <taxon>Pooideae</taxon>
        <taxon>Stipodae</taxon>
        <taxon>Brachypodieae</taxon>
        <taxon>Brachypodium</taxon>
    </lineage>
</organism>
<reference evidence="2" key="2">
    <citation type="submission" date="2017-06" db="EMBL/GenBank/DDBJ databases">
        <title>WGS assembly of Brachypodium distachyon.</title>
        <authorList>
            <consortium name="The International Brachypodium Initiative"/>
            <person name="Lucas S."/>
            <person name="Harmon-Smith M."/>
            <person name="Lail K."/>
            <person name="Tice H."/>
            <person name="Grimwood J."/>
            <person name="Bruce D."/>
            <person name="Barry K."/>
            <person name="Shu S."/>
            <person name="Lindquist E."/>
            <person name="Wang M."/>
            <person name="Pitluck S."/>
            <person name="Vogel J.P."/>
            <person name="Garvin D.F."/>
            <person name="Mockler T.C."/>
            <person name="Schmutz J."/>
            <person name="Rokhsar D."/>
            <person name="Bevan M.W."/>
        </authorList>
    </citation>
    <scope>NUCLEOTIDE SEQUENCE</scope>
    <source>
        <strain evidence="2">Bd21</strain>
    </source>
</reference>
<evidence type="ECO:0000313" key="4">
    <source>
        <dbReference type="Proteomes" id="UP000008810"/>
    </source>
</evidence>
<feature type="compositionally biased region" description="Polar residues" evidence="1">
    <location>
        <begin position="115"/>
        <end position="128"/>
    </location>
</feature>
<proteinExistence type="predicted"/>
<dbReference type="PANTHER" id="PTHR33828:SF1">
    <property type="entry name" value="OS05G0596200 PROTEIN"/>
    <property type="match status" value="1"/>
</dbReference>
<dbReference type="OMA" id="KGESSMI"/>
<accession>I1HFP9</accession>
<reference evidence="3" key="3">
    <citation type="submission" date="2018-08" db="UniProtKB">
        <authorList>
            <consortium name="EnsemblPlants"/>
        </authorList>
    </citation>
    <scope>IDENTIFICATION</scope>
    <source>
        <strain evidence="3">cv. Bd21</strain>
    </source>
</reference>
<evidence type="ECO:0000313" key="2">
    <source>
        <dbReference type="EMBL" id="KQK04548.1"/>
    </source>
</evidence>
<evidence type="ECO:0000313" key="3">
    <source>
        <dbReference type="EnsemblPlants" id="KQK04548"/>
    </source>
</evidence>
<dbReference type="eggNOG" id="ENOG502RYA3">
    <property type="taxonomic scope" value="Eukaryota"/>
</dbReference>
<feature type="compositionally biased region" description="Polar residues" evidence="1">
    <location>
        <begin position="141"/>
        <end position="150"/>
    </location>
</feature>
<dbReference type="Gramene" id="KQK04548">
    <property type="protein sequence ID" value="KQK04548"/>
    <property type="gene ID" value="BRADI_2g14190v3"/>
</dbReference>
<dbReference type="HOGENOM" id="CLU_073442_2_1_1"/>
<feature type="compositionally biased region" description="Low complexity" evidence="1">
    <location>
        <begin position="24"/>
        <end position="42"/>
    </location>
</feature>
<feature type="region of interest" description="Disordered" evidence="1">
    <location>
        <begin position="103"/>
        <end position="157"/>
    </location>
</feature>
<name>I1HFP9_BRADI</name>
<feature type="region of interest" description="Disordered" evidence="1">
    <location>
        <begin position="17"/>
        <end position="67"/>
    </location>
</feature>
<dbReference type="RefSeq" id="XP_003567772.1">
    <property type="nucleotide sequence ID" value="XM_003567724.4"/>
</dbReference>
<dbReference type="EnsemblPlants" id="KQK04548">
    <property type="protein sequence ID" value="KQK04548"/>
    <property type="gene ID" value="BRADI_2g14190v3"/>
</dbReference>
<dbReference type="AlphaFoldDB" id="I1HFP9"/>
<dbReference type="KEGG" id="bdi:100836865"/>
<evidence type="ECO:0000256" key="1">
    <source>
        <dbReference type="SAM" id="MobiDB-lite"/>
    </source>
</evidence>
<reference evidence="2 3" key="1">
    <citation type="journal article" date="2010" name="Nature">
        <title>Genome sequencing and analysis of the model grass Brachypodium distachyon.</title>
        <authorList>
            <consortium name="International Brachypodium Initiative"/>
        </authorList>
    </citation>
    <scope>NUCLEOTIDE SEQUENCE [LARGE SCALE GENOMIC DNA]</scope>
    <source>
        <strain evidence="2 3">Bd21</strain>
    </source>
</reference>
<dbReference type="OrthoDB" id="361835at2759"/>
<dbReference type="GeneID" id="100836865"/>
<protein>
    <submittedName>
        <fullName evidence="2 3">Uncharacterized protein</fullName>
    </submittedName>
</protein>
<dbReference type="Proteomes" id="UP000008810">
    <property type="component" value="Chromosome 2"/>
</dbReference>
<dbReference type="STRING" id="15368.I1HFP9"/>
<gene>
    <name evidence="3" type="primary">LOC100836865</name>
    <name evidence="2" type="ORF">BRADI_2g14190v3</name>
</gene>
<dbReference type="PANTHER" id="PTHR33828">
    <property type="entry name" value="OS05G0596200 PROTEIN"/>
    <property type="match status" value="1"/>
</dbReference>
<sequence>MSSSSSSALAKGKFKFEAKGGGARSSISLASSKAKIASTKRAAPTRGKAAKKVFSLPGQKFDPPEEREPLRIFYESLSKQIPSSEMAEFWLMEHGLLSPEKARKAYDRKQKRQQQIRSGTPIKSTSTVTKHKPETWKKPITSHNVDSSSSKAKRRVDYSDDDDDFIVKLKRSNSRG</sequence>